<dbReference type="Proteomes" id="UP000016933">
    <property type="component" value="Unassembled WGS sequence"/>
</dbReference>
<dbReference type="AlphaFoldDB" id="N1Q346"/>
<organism evidence="2 3">
    <name type="scientific">Dothistroma septosporum (strain NZE10 / CBS 128990)</name>
    <name type="common">Red band needle blight fungus</name>
    <name type="synonym">Mycosphaerella pini</name>
    <dbReference type="NCBI Taxonomy" id="675120"/>
    <lineage>
        <taxon>Eukaryota</taxon>
        <taxon>Fungi</taxon>
        <taxon>Dikarya</taxon>
        <taxon>Ascomycota</taxon>
        <taxon>Pezizomycotina</taxon>
        <taxon>Dothideomycetes</taxon>
        <taxon>Dothideomycetidae</taxon>
        <taxon>Mycosphaerellales</taxon>
        <taxon>Mycosphaerellaceae</taxon>
        <taxon>Dothistroma</taxon>
    </lineage>
</organism>
<keyword evidence="3" id="KW-1185">Reference proteome</keyword>
<evidence type="ECO:0000256" key="1">
    <source>
        <dbReference type="SAM" id="MobiDB-lite"/>
    </source>
</evidence>
<protein>
    <submittedName>
        <fullName evidence="2">Uncharacterized protein</fullName>
    </submittedName>
</protein>
<reference evidence="3" key="1">
    <citation type="journal article" date="2012" name="PLoS Genet.">
        <title>The genomes of the fungal plant pathogens Cladosporium fulvum and Dothistroma septosporum reveal adaptation to different hosts and lifestyles but also signatures of common ancestry.</title>
        <authorList>
            <person name="de Wit P.J.G.M."/>
            <person name="van der Burgt A."/>
            <person name="Oekmen B."/>
            <person name="Stergiopoulos I."/>
            <person name="Abd-Elsalam K.A."/>
            <person name="Aerts A.L."/>
            <person name="Bahkali A.H."/>
            <person name="Beenen H.G."/>
            <person name="Chettri P."/>
            <person name="Cox M.P."/>
            <person name="Datema E."/>
            <person name="de Vries R.P."/>
            <person name="Dhillon B."/>
            <person name="Ganley A.R."/>
            <person name="Griffiths S.A."/>
            <person name="Guo Y."/>
            <person name="Hamelin R.C."/>
            <person name="Henrissat B."/>
            <person name="Kabir M.S."/>
            <person name="Jashni M.K."/>
            <person name="Kema G."/>
            <person name="Klaubauf S."/>
            <person name="Lapidus A."/>
            <person name="Levasseur A."/>
            <person name="Lindquist E."/>
            <person name="Mehrabi R."/>
            <person name="Ohm R.A."/>
            <person name="Owen T.J."/>
            <person name="Salamov A."/>
            <person name="Schwelm A."/>
            <person name="Schijlen E."/>
            <person name="Sun H."/>
            <person name="van den Burg H.A."/>
            <person name="van Ham R.C.H.J."/>
            <person name="Zhang S."/>
            <person name="Goodwin S.B."/>
            <person name="Grigoriev I.V."/>
            <person name="Collemare J."/>
            <person name="Bradshaw R.E."/>
        </authorList>
    </citation>
    <scope>NUCLEOTIDE SEQUENCE [LARGE SCALE GENOMIC DNA]</scope>
    <source>
        <strain evidence="3">NZE10 / CBS 128990</strain>
    </source>
</reference>
<reference evidence="2 3" key="2">
    <citation type="journal article" date="2012" name="PLoS Pathog.">
        <title>Diverse lifestyles and strategies of plant pathogenesis encoded in the genomes of eighteen Dothideomycetes fungi.</title>
        <authorList>
            <person name="Ohm R.A."/>
            <person name="Feau N."/>
            <person name="Henrissat B."/>
            <person name="Schoch C.L."/>
            <person name="Horwitz B.A."/>
            <person name="Barry K.W."/>
            <person name="Condon B.J."/>
            <person name="Copeland A.C."/>
            <person name="Dhillon B."/>
            <person name="Glaser F."/>
            <person name="Hesse C.N."/>
            <person name="Kosti I."/>
            <person name="LaButti K."/>
            <person name="Lindquist E.A."/>
            <person name="Lucas S."/>
            <person name="Salamov A.A."/>
            <person name="Bradshaw R.E."/>
            <person name="Ciuffetti L."/>
            <person name="Hamelin R.C."/>
            <person name="Kema G.H.J."/>
            <person name="Lawrence C."/>
            <person name="Scott J.A."/>
            <person name="Spatafora J.W."/>
            <person name="Turgeon B.G."/>
            <person name="de Wit P.J.G.M."/>
            <person name="Zhong S."/>
            <person name="Goodwin S.B."/>
            <person name="Grigoriev I.V."/>
        </authorList>
    </citation>
    <scope>NUCLEOTIDE SEQUENCE [LARGE SCALE GENOMIC DNA]</scope>
    <source>
        <strain evidence="3">NZE10 / CBS 128990</strain>
    </source>
</reference>
<evidence type="ECO:0000313" key="2">
    <source>
        <dbReference type="EMBL" id="EME49628.1"/>
    </source>
</evidence>
<accession>N1Q346</accession>
<dbReference type="HOGENOM" id="CLU_1796423_0_0_1"/>
<evidence type="ECO:0000313" key="3">
    <source>
        <dbReference type="Proteomes" id="UP000016933"/>
    </source>
</evidence>
<feature type="region of interest" description="Disordered" evidence="1">
    <location>
        <begin position="1"/>
        <end position="29"/>
    </location>
</feature>
<dbReference type="EMBL" id="KB446535">
    <property type="protein sequence ID" value="EME49628.1"/>
    <property type="molecule type" value="Genomic_DNA"/>
</dbReference>
<name>N1Q346_DOTSN</name>
<gene>
    <name evidence="2" type="ORF">DOTSEDRAFT_30831</name>
</gene>
<proteinExistence type="predicted"/>
<sequence length="144" mass="15727">MTFRTLQAAAVPSRSSGQTSAPAGPACRPVSALQGREQHELAILAIPRITGTPYSSMGWQTGRERVNTTHPATFILPDAVVRPAELTLPPASRSHHDKHPDHMYSIAELICWTHIHKIGKANKRSGVVEKIARDALQPRPEADM</sequence>